<keyword evidence="3" id="KW-1185">Reference proteome</keyword>
<feature type="transmembrane region" description="Helical" evidence="1">
    <location>
        <begin position="84"/>
        <end position="102"/>
    </location>
</feature>
<keyword evidence="1" id="KW-0472">Membrane</keyword>
<keyword evidence="1" id="KW-1133">Transmembrane helix</keyword>
<organism evidence="2 3">
    <name type="scientific">Oceanobacillus profundus</name>
    <dbReference type="NCBI Taxonomy" id="372463"/>
    <lineage>
        <taxon>Bacteria</taxon>
        <taxon>Bacillati</taxon>
        <taxon>Bacillota</taxon>
        <taxon>Bacilli</taxon>
        <taxon>Bacillales</taxon>
        <taxon>Bacillaceae</taxon>
        <taxon>Oceanobacillus</taxon>
    </lineage>
</organism>
<dbReference type="EMBL" id="QWEH01000004">
    <property type="protein sequence ID" value="RHW32863.1"/>
    <property type="molecule type" value="Genomic_DNA"/>
</dbReference>
<gene>
    <name evidence="2" type="ORF">D1B32_07390</name>
</gene>
<evidence type="ECO:0000256" key="1">
    <source>
        <dbReference type="SAM" id="Phobius"/>
    </source>
</evidence>
<dbReference type="Proteomes" id="UP000285456">
    <property type="component" value="Unassembled WGS sequence"/>
</dbReference>
<dbReference type="AlphaFoldDB" id="A0A417YIM3"/>
<keyword evidence="1" id="KW-0812">Transmembrane</keyword>
<comment type="caution">
    <text evidence="2">The sequence shown here is derived from an EMBL/GenBank/DDBJ whole genome shotgun (WGS) entry which is preliminary data.</text>
</comment>
<evidence type="ECO:0000313" key="3">
    <source>
        <dbReference type="Proteomes" id="UP000285456"/>
    </source>
</evidence>
<proteinExistence type="predicted"/>
<accession>A0A417YIM3</accession>
<protein>
    <submittedName>
        <fullName evidence="2">Uncharacterized protein</fullName>
    </submittedName>
</protein>
<evidence type="ECO:0000313" key="2">
    <source>
        <dbReference type="EMBL" id="RHW32863.1"/>
    </source>
</evidence>
<sequence length="158" mass="18007">MDCVQQSSHAVKDLAITNKQILGLTTSIFFFDEGTGLFCGIRKLKSFKRGSLKMENEEVKMLKRELHKEIIVLKNEQKSFKRRVSTIANIIIPGIGFVFYGSSFLKALIFFLLFFSYNIIYFNNLYPLIGGIGIAIIYYIPAVIIWFVSTIMVASLDD</sequence>
<reference evidence="2 3" key="1">
    <citation type="journal article" date="2007" name="Int. J. Syst. Evol. Microbiol.">
        <title>Oceanobacillus profundus sp. nov., isolated from a deep-sea sediment core.</title>
        <authorList>
            <person name="Kim Y.G."/>
            <person name="Choi D.H."/>
            <person name="Hyun S."/>
            <person name="Cho B.C."/>
        </authorList>
    </citation>
    <scope>NUCLEOTIDE SEQUENCE [LARGE SCALE GENOMIC DNA]</scope>
    <source>
        <strain evidence="2 3">DSM 18246</strain>
    </source>
</reference>
<name>A0A417YIM3_9BACI</name>
<feature type="transmembrane region" description="Helical" evidence="1">
    <location>
        <begin position="136"/>
        <end position="156"/>
    </location>
</feature>